<dbReference type="RefSeq" id="WP_151865765.1">
    <property type="nucleotide sequence ID" value="NZ_WBZB01000022.1"/>
</dbReference>
<keyword evidence="2" id="KW-1185">Reference proteome</keyword>
<protein>
    <submittedName>
        <fullName evidence="1">CoA protein activase</fullName>
    </submittedName>
</protein>
<dbReference type="PANTHER" id="PTHR32329">
    <property type="entry name" value="BIFUNCTIONAL PROTEIN [INCLUDES 2-HYDROXYACYL-COA DEHYDRATASE (N-TER) AND ITS ACTIVATOR DOMAIN (C_TERM)-RELATED"/>
    <property type="match status" value="1"/>
</dbReference>
<comment type="caution">
    <text evidence="1">The sequence shown here is derived from an EMBL/GenBank/DDBJ whole genome shotgun (WGS) entry which is preliminary data.</text>
</comment>
<accession>A0A833HP40</accession>
<evidence type="ECO:0000313" key="1">
    <source>
        <dbReference type="EMBL" id="KAB3530278.1"/>
    </source>
</evidence>
<dbReference type="Proteomes" id="UP000465601">
    <property type="component" value="Unassembled WGS sequence"/>
</dbReference>
<reference evidence="1 2" key="1">
    <citation type="submission" date="2019-10" db="EMBL/GenBank/DDBJ databases">
        <title>Alkaliphilus serpentinus sp. nov. and Alkaliphilus pronyensis sp. nov., two novel anaerobic alkaliphilic species isolated from the serpentinized-hosted hydrothermal field of the Prony Bay (New Caledonia).</title>
        <authorList>
            <person name="Postec A."/>
        </authorList>
    </citation>
    <scope>NUCLEOTIDE SEQUENCE [LARGE SCALE GENOMIC DNA]</scope>
    <source>
        <strain evidence="1 2">LacT</strain>
    </source>
</reference>
<evidence type="ECO:0000313" key="2">
    <source>
        <dbReference type="Proteomes" id="UP000465601"/>
    </source>
</evidence>
<dbReference type="InterPro" id="IPR051805">
    <property type="entry name" value="Dehydratase_Activator_Redct"/>
</dbReference>
<name>A0A833HP40_9FIRM</name>
<dbReference type="OrthoDB" id="9780120at2"/>
<sequence length="370" mass="42099">MKVTFPHMGNQYVATKVLLDELGVENIIPPECSKDTLDIGTKHSPESICLPLKVNIGNYIESVKKGADTVVITGSCGPCRFGYYSILQKEILKSMGYDNLKFILLDPPQGDYKGFFKRVYDLTNTKNPYKIVKALARATRTLYLLDEMEDLSYYKRPRQARQGEVDIHYDHFHRVVREAKGYKEVSTLIRDTIRKMKEVEEDPTRDVIKIGIIGEIYTIIEPFVNLNVEKKLGDMGVEIDKSLKISRWLTEHLYLSPLGLTAEKDVWRAAKPYLKTMIGGHARETIGYAVVYGKKGYDGVIQIYPLTCMPEIVAQSILPTVEKDYSIPYLCLIVDEMTGEAGYSTRLEAFVDLLRRRKEKAYNGELLSGN</sequence>
<gene>
    <name evidence="1" type="ORF">F8153_07625</name>
</gene>
<dbReference type="PANTHER" id="PTHR32329:SF2">
    <property type="entry name" value="BIFUNCTIONAL PROTEIN [INCLUDES 2-HYDROXYACYL-COA DEHYDRATASE (N-TER) AND ITS ACTIVATOR DOMAIN (C_TERM)"/>
    <property type="match status" value="1"/>
</dbReference>
<dbReference type="EMBL" id="WBZB01000022">
    <property type="protein sequence ID" value="KAB3530278.1"/>
    <property type="molecule type" value="Genomic_DNA"/>
</dbReference>
<dbReference type="AlphaFoldDB" id="A0A833HP40"/>
<proteinExistence type="predicted"/>
<organism evidence="1 2">
    <name type="scientific">Alkaliphilus serpentinus</name>
    <dbReference type="NCBI Taxonomy" id="1482731"/>
    <lineage>
        <taxon>Bacteria</taxon>
        <taxon>Bacillati</taxon>
        <taxon>Bacillota</taxon>
        <taxon>Clostridia</taxon>
        <taxon>Peptostreptococcales</taxon>
        <taxon>Natronincolaceae</taxon>
        <taxon>Alkaliphilus</taxon>
    </lineage>
</organism>
<dbReference type="Gene3D" id="3.40.50.11900">
    <property type="match status" value="1"/>
</dbReference>